<dbReference type="AlphaFoldDB" id="A0A6J8ABU8"/>
<dbReference type="SUPFAM" id="SSF51182">
    <property type="entry name" value="RmlC-like cupins"/>
    <property type="match status" value="1"/>
</dbReference>
<protein>
    <submittedName>
        <fullName evidence="1">Uncharacterized protein</fullName>
    </submittedName>
</protein>
<dbReference type="EMBL" id="CACVKT020000961">
    <property type="protein sequence ID" value="CAC5364263.1"/>
    <property type="molecule type" value="Genomic_DNA"/>
</dbReference>
<proteinExistence type="predicted"/>
<evidence type="ECO:0000313" key="1">
    <source>
        <dbReference type="EMBL" id="CAC5364263.1"/>
    </source>
</evidence>
<sequence>MAKVIHFVEKNISGRKTCYNGWTKEYEGILMSGYYGHAAASEYACVDRDTEAIAGGSNNENGNLSHPVKTVCGSLKCPPYTADTEVLCVGIKPQEGKKIRENLYPYFNAENKKFVRKYELLDFVKYDVTGVLLSDAIRYCIETKGCILNNRLEVKASGFGKRDIKGTYLRITLGQRLGKSPGVPYVLEIWPQGHYSPVQFMETQMPSLKFFFGSIHFMIYNKHVCDTDSKPLKEFDAMKGDITWVDRNWYQTHKLVNKSNDFCATIQCYNYHPEDKTHWPYFDYIRNNEKMAEFLPDSDFGFREMHEHIVLESLFKHFIWCMIHFLFFTSYNTFIKDKTCLL</sequence>
<evidence type="ECO:0000313" key="2">
    <source>
        <dbReference type="Proteomes" id="UP000507470"/>
    </source>
</evidence>
<accession>A0A6J8ABU8</accession>
<organism evidence="1 2">
    <name type="scientific">Mytilus coruscus</name>
    <name type="common">Sea mussel</name>
    <dbReference type="NCBI Taxonomy" id="42192"/>
    <lineage>
        <taxon>Eukaryota</taxon>
        <taxon>Metazoa</taxon>
        <taxon>Spiralia</taxon>
        <taxon>Lophotrochozoa</taxon>
        <taxon>Mollusca</taxon>
        <taxon>Bivalvia</taxon>
        <taxon>Autobranchia</taxon>
        <taxon>Pteriomorphia</taxon>
        <taxon>Mytilida</taxon>
        <taxon>Mytiloidea</taxon>
        <taxon>Mytilidae</taxon>
        <taxon>Mytilinae</taxon>
        <taxon>Mytilus</taxon>
    </lineage>
</organism>
<reference evidence="1 2" key="1">
    <citation type="submission" date="2020-06" db="EMBL/GenBank/DDBJ databases">
        <authorList>
            <person name="Li R."/>
            <person name="Bekaert M."/>
        </authorList>
    </citation>
    <scope>NUCLEOTIDE SEQUENCE [LARGE SCALE GENOMIC DNA]</scope>
    <source>
        <strain evidence="2">wild</strain>
    </source>
</reference>
<gene>
    <name evidence="1" type="ORF">MCOR_5374</name>
</gene>
<dbReference type="Proteomes" id="UP000507470">
    <property type="component" value="Unassembled WGS sequence"/>
</dbReference>
<dbReference type="InterPro" id="IPR011051">
    <property type="entry name" value="RmlC_Cupin_sf"/>
</dbReference>
<keyword evidence="2" id="KW-1185">Reference proteome</keyword>
<name>A0A6J8ABU8_MYTCO</name>
<dbReference type="OrthoDB" id="5946895at2759"/>